<evidence type="ECO:0000256" key="16">
    <source>
        <dbReference type="PROSITE-ProRule" id="PRU00209"/>
    </source>
</evidence>
<keyword evidence="7 15" id="KW-0479">Metal-binding</keyword>
<keyword evidence="8 15" id="KW-0547">Nucleotide-binding</keyword>
<comment type="caution">
    <text evidence="20">The sequence shown here is derived from an EMBL/GenBank/DDBJ whole genome shotgun (WGS) entry which is preliminary data.</text>
</comment>
<dbReference type="Pfam" id="PF03484">
    <property type="entry name" value="B5"/>
    <property type="match status" value="1"/>
</dbReference>
<sequence length="822" mass="92031">MNVSYKWLKEYVDFDLTPQETADALTSCGLEVDALEEVQSVKGGLKGLYVGKVLTCEDHPNSDHLHVTTVDLGKGEPQQIVCGAPNVAAGQKVIVADLGCVLYDGDQSFTIKKSKLRGVESLGMICAEDEIGVGTSHDGIIVLPEDAPVGQPAAEYYHLESDWLIEIDITANRADALGHWGVARDLYAWLKQNGYKTSLHRPSCDEFVVDNEDLPIDVEIQNTEACKRYACVSITGCEVKESPKWLQDKLNIIGLRPINNIVDITNYIMMAYGQPLHCFDADMVSGHKIVVRTQPEGTKFVTLDGEEHTLGEHDLSICNAEEPMCIAGIFGGKGSGTYETTKDVVLESAYFHPTWIRKSARRHGLSTDASYRFERGVDPNGQIYALKQAAILCKQLAGGKISMQIRDVYPEPMQDFPVRLNYEYAHRLIGKEIGAETIKNIATSLEMKIVKEDAEGIDLLVPAYRVDVQRPCDVVEDILRIFGYNNVEIPTQLKSSLTVQGDEDKAYHSQNLVAEQLVGEGFMEILNNSLSKASYYTDFDLNKYPNETTVKVMNPLSADLGVMRQTMLFGGLESVVRNINHKSQNLKFFEVGNTYIYNKEKWSEESPIKAYSQEAHMSLFITGKRVEGSWAHADEQSNIYELKAVVENILRRVGMPQNNVVIKHSDNNIFSKGVSYETRAGKVLVELGILSLKLKKAFDIEQDVFYADIHWDNLMKAVKKVNLTYTDISKYPSVSRDLALLVDKNVEFAQIEQIAHQTEKKLLKSVVLFDVYEGEHLPEGKKSYAVNFILQDEEKTLNDKQIDAIMKKLIANLTSKLNAELR</sequence>
<dbReference type="CDD" id="cd02796">
    <property type="entry name" value="tRNA_bind_bactPheRS"/>
    <property type="match status" value="1"/>
</dbReference>
<dbReference type="EC" id="6.1.1.20" evidence="15"/>
<dbReference type="SUPFAM" id="SSF56037">
    <property type="entry name" value="PheT/TilS domain"/>
    <property type="match status" value="1"/>
</dbReference>
<dbReference type="RefSeq" id="WP_117587315.1">
    <property type="nucleotide sequence ID" value="NZ_QRVA01000009.1"/>
</dbReference>
<dbReference type="AlphaFoldDB" id="A0A3E5DZR0"/>
<dbReference type="SMART" id="SM00873">
    <property type="entry name" value="B3_4"/>
    <property type="match status" value="1"/>
</dbReference>
<dbReference type="GO" id="GO:0009328">
    <property type="term" value="C:phenylalanine-tRNA ligase complex"/>
    <property type="evidence" value="ECO:0007669"/>
    <property type="project" value="TreeGrafter"/>
</dbReference>
<evidence type="ECO:0000256" key="15">
    <source>
        <dbReference type="HAMAP-Rule" id="MF_00283"/>
    </source>
</evidence>
<reference evidence="20 21" key="1">
    <citation type="submission" date="2018-08" db="EMBL/GenBank/DDBJ databases">
        <title>A genome reference for cultivated species of the human gut microbiota.</title>
        <authorList>
            <person name="Zou Y."/>
            <person name="Xue W."/>
            <person name="Luo G."/>
        </authorList>
    </citation>
    <scope>NUCLEOTIDE SEQUENCE [LARGE SCALE GENOMIC DNA]</scope>
    <source>
        <strain evidence="20 21">AF24-12</strain>
    </source>
</reference>
<dbReference type="PANTHER" id="PTHR10947">
    <property type="entry name" value="PHENYLALANYL-TRNA SYNTHETASE BETA CHAIN AND LEUCINE-RICH REPEAT-CONTAINING PROTEIN 47"/>
    <property type="match status" value="1"/>
</dbReference>
<dbReference type="Pfam" id="PF17759">
    <property type="entry name" value="tRNA_synthFbeta"/>
    <property type="match status" value="1"/>
</dbReference>
<keyword evidence="6 15" id="KW-0436">Ligase</keyword>
<dbReference type="PROSITE" id="PS51447">
    <property type="entry name" value="FDX_ACB"/>
    <property type="match status" value="1"/>
</dbReference>
<comment type="subunit">
    <text evidence="3 15">Tetramer of two alpha and two beta subunits.</text>
</comment>
<dbReference type="SUPFAM" id="SSF54991">
    <property type="entry name" value="Anticodon-binding domain of PheRS"/>
    <property type="match status" value="1"/>
</dbReference>
<evidence type="ECO:0000256" key="1">
    <source>
        <dbReference type="ARBA" id="ARBA00004496"/>
    </source>
</evidence>
<dbReference type="Pfam" id="PF03483">
    <property type="entry name" value="B3_4"/>
    <property type="match status" value="1"/>
</dbReference>
<keyword evidence="4 15" id="KW-0963">Cytoplasm</keyword>
<dbReference type="PROSITE" id="PS50886">
    <property type="entry name" value="TRBD"/>
    <property type="match status" value="1"/>
</dbReference>
<dbReference type="FunFam" id="3.30.70.380:FF:000001">
    <property type="entry name" value="Phenylalanine--tRNA ligase beta subunit"/>
    <property type="match status" value="1"/>
</dbReference>
<comment type="cofactor">
    <cofactor evidence="15">
        <name>Mg(2+)</name>
        <dbReference type="ChEBI" id="CHEBI:18420"/>
    </cofactor>
    <text evidence="15">Binds 2 magnesium ions per tetramer.</text>
</comment>
<evidence type="ECO:0000256" key="13">
    <source>
        <dbReference type="ARBA" id="ARBA00023146"/>
    </source>
</evidence>
<gene>
    <name evidence="15" type="primary">pheT</name>
    <name evidence="20" type="ORF">DWY11_05610</name>
</gene>
<keyword evidence="9 15" id="KW-0067">ATP-binding</keyword>
<name>A0A3E5DZR0_9BACT</name>
<dbReference type="EMBL" id="QRVA01000009">
    <property type="protein sequence ID" value="RGS17102.1"/>
    <property type="molecule type" value="Genomic_DNA"/>
</dbReference>
<dbReference type="PROSITE" id="PS51483">
    <property type="entry name" value="B5"/>
    <property type="match status" value="1"/>
</dbReference>
<dbReference type="InterPro" id="IPR036690">
    <property type="entry name" value="Fdx_antiC-bd_sf"/>
</dbReference>
<dbReference type="InterPro" id="IPR009061">
    <property type="entry name" value="DNA-bd_dom_put_sf"/>
</dbReference>
<dbReference type="Proteomes" id="UP000283872">
    <property type="component" value="Unassembled WGS sequence"/>
</dbReference>
<dbReference type="Gene3D" id="3.30.56.10">
    <property type="match status" value="2"/>
</dbReference>
<evidence type="ECO:0000256" key="12">
    <source>
        <dbReference type="ARBA" id="ARBA00022917"/>
    </source>
</evidence>
<dbReference type="GO" id="GO:0006432">
    <property type="term" value="P:phenylalanyl-tRNA aminoacylation"/>
    <property type="evidence" value="ECO:0007669"/>
    <property type="project" value="UniProtKB-UniRule"/>
</dbReference>
<evidence type="ECO:0000256" key="14">
    <source>
        <dbReference type="ARBA" id="ARBA00049255"/>
    </source>
</evidence>
<feature type="binding site" evidence="15">
    <location>
        <position position="476"/>
    </location>
    <ligand>
        <name>Mg(2+)</name>
        <dbReference type="ChEBI" id="CHEBI:18420"/>
        <note>shared with alpha subunit</note>
    </ligand>
</feature>
<evidence type="ECO:0000256" key="8">
    <source>
        <dbReference type="ARBA" id="ARBA00022741"/>
    </source>
</evidence>
<dbReference type="GO" id="GO:0000049">
    <property type="term" value="F:tRNA binding"/>
    <property type="evidence" value="ECO:0007669"/>
    <property type="project" value="UniProtKB-UniRule"/>
</dbReference>
<dbReference type="HAMAP" id="MF_00283">
    <property type="entry name" value="Phe_tRNA_synth_beta1"/>
    <property type="match status" value="1"/>
</dbReference>
<dbReference type="InterPro" id="IPR005146">
    <property type="entry name" value="B3/B4_tRNA-bd"/>
</dbReference>
<evidence type="ECO:0000256" key="9">
    <source>
        <dbReference type="ARBA" id="ARBA00022840"/>
    </source>
</evidence>
<dbReference type="FunFam" id="3.50.40.10:FF:000001">
    <property type="entry name" value="Phenylalanine--tRNA ligase beta subunit"/>
    <property type="match status" value="1"/>
</dbReference>
<keyword evidence="5 16" id="KW-0820">tRNA-binding</keyword>
<dbReference type="InterPro" id="IPR020825">
    <property type="entry name" value="Phe-tRNA_synthase-like_B3/B4"/>
</dbReference>
<dbReference type="InterPro" id="IPR033714">
    <property type="entry name" value="tRNA_bind_bactPheRS"/>
</dbReference>
<dbReference type="GO" id="GO:0004826">
    <property type="term" value="F:phenylalanine-tRNA ligase activity"/>
    <property type="evidence" value="ECO:0007669"/>
    <property type="project" value="UniProtKB-UniRule"/>
</dbReference>
<dbReference type="InterPro" id="IPR012340">
    <property type="entry name" value="NA-bd_OB-fold"/>
</dbReference>
<dbReference type="GO" id="GO:0000287">
    <property type="term" value="F:magnesium ion binding"/>
    <property type="evidence" value="ECO:0007669"/>
    <property type="project" value="UniProtKB-UniRule"/>
</dbReference>
<evidence type="ECO:0000256" key="3">
    <source>
        <dbReference type="ARBA" id="ARBA00011209"/>
    </source>
</evidence>
<evidence type="ECO:0000256" key="6">
    <source>
        <dbReference type="ARBA" id="ARBA00022598"/>
    </source>
</evidence>
<evidence type="ECO:0000259" key="17">
    <source>
        <dbReference type="PROSITE" id="PS50886"/>
    </source>
</evidence>
<evidence type="ECO:0000256" key="7">
    <source>
        <dbReference type="ARBA" id="ARBA00022723"/>
    </source>
</evidence>
<comment type="subcellular location">
    <subcellularLocation>
        <location evidence="1 15">Cytoplasm</location>
    </subcellularLocation>
</comment>
<evidence type="ECO:0000256" key="10">
    <source>
        <dbReference type="ARBA" id="ARBA00022842"/>
    </source>
</evidence>
<dbReference type="CDD" id="cd00769">
    <property type="entry name" value="PheRS_beta_core"/>
    <property type="match status" value="1"/>
</dbReference>
<protein>
    <recommendedName>
        <fullName evidence="15">Phenylalanine--tRNA ligase beta subunit</fullName>
        <ecNumber evidence="15">6.1.1.20</ecNumber>
    </recommendedName>
    <alternativeName>
        <fullName evidence="15">Phenylalanyl-tRNA synthetase beta subunit</fullName>
        <shortName evidence="15">PheRS</shortName>
    </alternativeName>
</protein>
<proteinExistence type="inferred from homology"/>
<dbReference type="InterPro" id="IPR002547">
    <property type="entry name" value="tRNA-bd_dom"/>
</dbReference>
<evidence type="ECO:0000313" key="21">
    <source>
        <dbReference type="Proteomes" id="UP000283872"/>
    </source>
</evidence>
<dbReference type="InterPro" id="IPR041616">
    <property type="entry name" value="PheRS_beta_core"/>
</dbReference>
<comment type="similarity">
    <text evidence="2 15">Belongs to the phenylalanyl-tRNA synthetase beta subunit family. Type 1 subfamily.</text>
</comment>
<evidence type="ECO:0000256" key="11">
    <source>
        <dbReference type="ARBA" id="ARBA00022884"/>
    </source>
</evidence>
<dbReference type="Pfam" id="PF01588">
    <property type="entry name" value="tRNA_bind"/>
    <property type="match status" value="1"/>
</dbReference>
<evidence type="ECO:0000313" key="20">
    <source>
        <dbReference type="EMBL" id="RGS17102.1"/>
    </source>
</evidence>
<accession>A0A3E5DZR0</accession>
<evidence type="ECO:0000259" key="18">
    <source>
        <dbReference type="PROSITE" id="PS51447"/>
    </source>
</evidence>
<feature type="binding site" evidence="15">
    <location>
        <position position="477"/>
    </location>
    <ligand>
        <name>Mg(2+)</name>
        <dbReference type="ChEBI" id="CHEBI:18420"/>
        <note>shared with alpha subunit</note>
    </ligand>
</feature>
<dbReference type="SUPFAM" id="SSF55681">
    <property type="entry name" value="Class II aaRS and biotin synthetases"/>
    <property type="match status" value="1"/>
</dbReference>
<keyword evidence="11 16" id="KW-0694">RNA-binding</keyword>
<dbReference type="InterPro" id="IPR005147">
    <property type="entry name" value="tRNA_synthase_B5-dom"/>
</dbReference>
<dbReference type="NCBIfam" id="NF045760">
    <property type="entry name" value="YtpR"/>
    <property type="match status" value="1"/>
</dbReference>
<evidence type="ECO:0000259" key="19">
    <source>
        <dbReference type="PROSITE" id="PS51483"/>
    </source>
</evidence>
<dbReference type="Pfam" id="PF03147">
    <property type="entry name" value="FDX-ACB"/>
    <property type="match status" value="1"/>
</dbReference>
<dbReference type="SMART" id="SM00874">
    <property type="entry name" value="B5"/>
    <property type="match status" value="1"/>
</dbReference>
<dbReference type="SUPFAM" id="SSF50249">
    <property type="entry name" value="Nucleic acid-binding proteins"/>
    <property type="match status" value="1"/>
</dbReference>
<dbReference type="GO" id="GO:0005524">
    <property type="term" value="F:ATP binding"/>
    <property type="evidence" value="ECO:0007669"/>
    <property type="project" value="UniProtKB-UniRule"/>
</dbReference>
<keyword evidence="12 15" id="KW-0648">Protein biosynthesis</keyword>
<feature type="domain" description="B5" evidence="19">
    <location>
        <begin position="413"/>
        <end position="489"/>
    </location>
</feature>
<organism evidence="20 21">
    <name type="scientific">Segatella copri</name>
    <dbReference type="NCBI Taxonomy" id="165179"/>
    <lineage>
        <taxon>Bacteria</taxon>
        <taxon>Pseudomonadati</taxon>
        <taxon>Bacteroidota</taxon>
        <taxon>Bacteroidia</taxon>
        <taxon>Bacteroidales</taxon>
        <taxon>Prevotellaceae</taxon>
        <taxon>Segatella</taxon>
    </lineage>
</organism>
<dbReference type="InterPro" id="IPR045864">
    <property type="entry name" value="aa-tRNA-synth_II/BPL/LPL"/>
</dbReference>
<keyword evidence="10 15" id="KW-0460">Magnesium</keyword>
<dbReference type="NCBIfam" id="TIGR00472">
    <property type="entry name" value="pheT_bact"/>
    <property type="match status" value="1"/>
</dbReference>
<feature type="binding site" evidence="15">
    <location>
        <position position="467"/>
    </location>
    <ligand>
        <name>Mg(2+)</name>
        <dbReference type="ChEBI" id="CHEBI:18420"/>
        <note>shared with alpha subunit</note>
    </ligand>
</feature>
<dbReference type="Gene3D" id="3.30.70.380">
    <property type="entry name" value="Ferrodoxin-fold anticodon-binding domain"/>
    <property type="match status" value="1"/>
</dbReference>
<comment type="catalytic activity">
    <reaction evidence="14 15">
        <text>tRNA(Phe) + L-phenylalanine + ATP = L-phenylalanyl-tRNA(Phe) + AMP + diphosphate + H(+)</text>
        <dbReference type="Rhea" id="RHEA:19413"/>
        <dbReference type="Rhea" id="RHEA-COMP:9668"/>
        <dbReference type="Rhea" id="RHEA-COMP:9699"/>
        <dbReference type="ChEBI" id="CHEBI:15378"/>
        <dbReference type="ChEBI" id="CHEBI:30616"/>
        <dbReference type="ChEBI" id="CHEBI:33019"/>
        <dbReference type="ChEBI" id="CHEBI:58095"/>
        <dbReference type="ChEBI" id="CHEBI:78442"/>
        <dbReference type="ChEBI" id="CHEBI:78531"/>
        <dbReference type="ChEBI" id="CHEBI:456215"/>
        <dbReference type="EC" id="6.1.1.20"/>
    </reaction>
</comment>
<dbReference type="FunFam" id="2.40.50.140:FF:000045">
    <property type="entry name" value="Phenylalanine--tRNA ligase beta subunit"/>
    <property type="match status" value="1"/>
</dbReference>
<dbReference type="InterPro" id="IPR045060">
    <property type="entry name" value="Phe-tRNA-ligase_IIc_bsu"/>
</dbReference>
<dbReference type="Gene3D" id="3.50.40.10">
    <property type="entry name" value="Phenylalanyl-trna Synthetase, Chain B, domain 3"/>
    <property type="match status" value="1"/>
</dbReference>
<feature type="domain" description="FDX-ACB" evidence="18">
    <location>
        <begin position="729"/>
        <end position="822"/>
    </location>
</feature>
<feature type="domain" description="TRNA-binding" evidence="17">
    <location>
        <begin position="42"/>
        <end position="154"/>
    </location>
</feature>
<dbReference type="SUPFAM" id="SSF46955">
    <property type="entry name" value="Putative DNA-binding domain"/>
    <property type="match status" value="1"/>
</dbReference>
<dbReference type="InterPro" id="IPR004532">
    <property type="entry name" value="Phe-tRNA-ligase_IIc_bsu_bact"/>
</dbReference>
<keyword evidence="13 15" id="KW-0030">Aminoacyl-tRNA synthetase</keyword>
<evidence type="ECO:0000256" key="4">
    <source>
        <dbReference type="ARBA" id="ARBA00022490"/>
    </source>
</evidence>
<dbReference type="PANTHER" id="PTHR10947:SF0">
    <property type="entry name" value="PHENYLALANINE--TRNA LIGASE BETA SUBUNIT"/>
    <property type="match status" value="1"/>
</dbReference>
<dbReference type="SMART" id="SM00896">
    <property type="entry name" value="FDX-ACB"/>
    <property type="match status" value="1"/>
</dbReference>
<dbReference type="Gene3D" id="3.30.930.10">
    <property type="entry name" value="Bira Bifunctional Protein, Domain 2"/>
    <property type="match status" value="1"/>
</dbReference>
<dbReference type="InterPro" id="IPR005121">
    <property type="entry name" value="Fdx_antiC-bd"/>
</dbReference>
<feature type="binding site" evidence="15">
    <location>
        <position position="473"/>
    </location>
    <ligand>
        <name>Mg(2+)</name>
        <dbReference type="ChEBI" id="CHEBI:18420"/>
        <note>shared with alpha subunit</note>
    </ligand>
</feature>
<evidence type="ECO:0000256" key="2">
    <source>
        <dbReference type="ARBA" id="ARBA00008653"/>
    </source>
</evidence>
<evidence type="ECO:0000256" key="5">
    <source>
        <dbReference type="ARBA" id="ARBA00022555"/>
    </source>
</evidence>
<dbReference type="Gene3D" id="2.40.50.140">
    <property type="entry name" value="Nucleic acid-binding proteins"/>
    <property type="match status" value="1"/>
</dbReference>